<dbReference type="STRING" id="1423813.FC26_GL001645"/>
<evidence type="ECO:0000256" key="5">
    <source>
        <dbReference type="ARBA" id="ARBA00032644"/>
    </source>
</evidence>
<dbReference type="GO" id="GO:0006167">
    <property type="term" value="P:AMP biosynthetic process"/>
    <property type="evidence" value="ECO:0007669"/>
    <property type="project" value="TreeGrafter"/>
</dbReference>
<reference evidence="7 8" key="1">
    <citation type="journal article" date="2015" name="Genome Announc.">
        <title>Expanding the biotechnology potential of lactobacilli through comparative genomics of 213 strains and associated genera.</title>
        <authorList>
            <person name="Sun Z."/>
            <person name="Harris H.M."/>
            <person name="McCann A."/>
            <person name="Guo C."/>
            <person name="Argimon S."/>
            <person name="Zhang W."/>
            <person name="Yang X."/>
            <person name="Jeffery I.B."/>
            <person name="Cooney J.C."/>
            <person name="Kagawa T.F."/>
            <person name="Liu W."/>
            <person name="Song Y."/>
            <person name="Salvetti E."/>
            <person name="Wrobel A."/>
            <person name="Rasinkangas P."/>
            <person name="Parkhill J."/>
            <person name="Rea M.C."/>
            <person name="O'Sullivan O."/>
            <person name="Ritari J."/>
            <person name="Douillard F.P."/>
            <person name="Paul Ross R."/>
            <person name="Yang R."/>
            <person name="Briner A.E."/>
            <person name="Felis G.E."/>
            <person name="de Vos W.M."/>
            <person name="Barrangou R."/>
            <person name="Klaenhammer T.R."/>
            <person name="Caufield P.W."/>
            <person name="Cui Y."/>
            <person name="Zhang H."/>
            <person name="O'Toole P.W."/>
        </authorList>
    </citation>
    <scope>NUCLEOTIDE SEQUENCE [LARGE SCALE GENOMIC DNA]</scope>
    <source>
        <strain evidence="7 8">DSM 20634</strain>
    </source>
</reference>
<protein>
    <recommendedName>
        <fullName evidence="2">Bis(5'-nucleosyl)-tetraphosphatase [asymmetrical]</fullName>
    </recommendedName>
    <alternativeName>
        <fullName evidence="5">Diadenosine 5',5'''-P1,P4-tetraphosphate asymmetrical hydrolase</fullName>
    </alternativeName>
</protein>
<keyword evidence="3" id="KW-0547">Nucleotide-binding</keyword>
<dbReference type="GO" id="GO:0000166">
    <property type="term" value="F:nucleotide binding"/>
    <property type="evidence" value="ECO:0007669"/>
    <property type="project" value="UniProtKB-KW"/>
</dbReference>
<feature type="domain" description="Nudix hydrolase" evidence="6">
    <location>
        <begin position="1"/>
        <end position="132"/>
    </location>
</feature>
<organism evidence="7 8">
    <name type="scientific">Paucilactobacillus vaccinostercus DSM 20634</name>
    <dbReference type="NCBI Taxonomy" id="1423813"/>
    <lineage>
        <taxon>Bacteria</taxon>
        <taxon>Bacillati</taxon>
        <taxon>Bacillota</taxon>
        <taxon>Bacilli</taxon>
        <taxon>Lactobacillales</taxon>
        <taxon>Lactobacillaceae</taxon>
        <taxon>Paucilactobacillus</taxon>
    </lineage>
</organism>
<dbReference type="PANTHER" id="PTHR21340">
    <property type="entry name" value="DIADENOSINE 5,5-P1,P4-TETRAPHOSPHATE PYROPHOSPHOHYDROLASE MUTT"/>
    <property type="match status" value="1"/>
</dbReference>
<keyword evidence="8" id="KW-1185">Reference proteome</keyword>
<comment type="caution">
    <text evidence="7">The sequence shown here is derived from an EMBL/GenBank/DDBJ whole genome shotgun (WGS) entry which is preliminary data.</text>
</comment>
<keyword evidence="4 7" id="KW-0378">Hydrolase</keyword>
<dbReference type="Pfam" id="PF00293">
    <property type="entry name" value="NUDIX"/>
    <property type="match status" value="1"/>
</dbReference>
<comment type="similarity">
    <text evidence="1">Belongs to the Nudix hydrolase family.</text>
</comment>
<proteinExistence type="inferred from homology"/>
<dbReference type="PANTHER" id="PTHR21340:SF0">
    <property type="entry name" value="BIS(5'-NUCLEOSYL)-TETRAPHOSPHATASE [ASYMMETRICAL]"/>
    <property type="match status" value="1"/>
</dbReference>
<evidence type="ECO:0000313" key="7">
    <source>
        <dbReference type="EMBL" id="KRM61570.1"/>
    </source>
</evidence>
<dbReference type="InterPro" id="IPR000086">
    <property type="entry name" value="NUDIX_hydrolase_dom"/>
</dbReference>
<evidence type="ECO:0000256" key="4">
    <source>
        <dbReference type="ARBA" id="ARBA00022801"/>
    </source>
</evidence>
<evidence type="ECO:0000313" key="8">
    <source>
        <dbReference type="Proteomes" id="UP000051733"/>
    </source>
</evidence>
<dbReference type="Proteomes" id="UP000051733">
    <property type="component" value="Unassembled WGS sequence"/>
</dbReference>
<dbReference type="PATRIC" id="fig|1423813.3.peg.1672"/>
<dbReference type="SUPFAM" id="SSF55811">
    <property type="entry name" value="Nudix"/>
    <property type="match status" value="1"/>
</dbReference>
<evidence type="ECO:0000256" key="2">
    <source>
        <dbReference type="ARBA" id="ARBA00018911"/>
    </source>
</evidence>
<dbReference type="GO" id="GO:0006754">
    <property type="term" value="P:ATP biosynthetic process"/>
    <property type="evidence" value="ECO:0007669"/>
    <property type="project" value="TreeGrafter"/>
</dbReference>
<dbReference type="InterPro" id="IPR051325">
    <property type="entry name" value="Nudix_hydrolase_domain"/>
</dbReference>
<dbReference type="InterPro" id="IPR015797">
    <property type="entry name" value="NUDIX_hydrolase-like_dom_sf"/>
</dbReference>
<gene>
    <name evidence="7" type="ORF">FC26_GL001645</name>
</gene>
<name>A0A0R2A5G9_9LACO</name>
<sequence>MKIEVTSGAVVYRIVDQKIEYLLLQSMNKGNFWGFPKGHVEVGEDLLQTAHREIREETQLDLTINDQFHVTTEYDLPNGNHKKMTLYTAKLEQATDLTLQAIEIKNAGWFDYETARNRLTYDNLKQLLDDVNTYLTTK</sequence>
<dbReference type="InterPro" id="IPR003565">
    <property type="entry name" value="Tetra_PHTase"/>
</dbReference>
<evidence type="ECO:0000259" key="6">
    <source>
        <dbReference type="PROSITE" id="PS51462"/>
    </source>
</evidence>
<dbReference type="PROSITE" id="PS51462">
    <property type="entry name" value="NUDIX"/>
    <property type="match status" value="1"/>
</dbReference>
<evidence type="ECO:0000256" key="1">
    <source>
        <dbReference type="ARBA" id="ARBA00005582"/>
    </source>
</evidence>
<dbReference type="Gene3D" id="3.90.79.10">
    <property type="entry name" value="Nucleoside Triphosphate Pyrophosphohydrolase"/>
    <property type="match status" value="1"/>
</dbReference>
<dbReference type="RefSeq" id="WP_057778837.1">
    <property type="nucleotide sequence ID" value="NZ_AYYY01000025.1"/>
</dbReference>
<dbReference type="EMBL" id="AYYY01000025">
    <property type="protein sequence ID" value="KRM61570.1"/>
    <property type="molecule type" value="Genomic_DNA"/>
</dbReference>
<dbReference type="CDD" id="cd03428">
    <property type="entry name" value="NUDIX_Ap4A_Nudt2"/>
    <property type="match status" value="1"/>
</dbReference>
<accession>A0A0R2A5G9</accession>
<dbReference type="GO" id="GO:0004081">
    <property type="term" value="F:bis(5'-nucleosyl)-tetraphosphatase (asymmetrical) activity"/>
    <property type="evidence" value="ECO:0007669"/>
    <property type="project" value="TreeGrafter"/>
</dbReference>
<dbReference type="AlphaFoldDB" id="A0A0R2A5G9"/>
<dbReference type="OrthoDB" id="9816289at2"/>
<evidence type="ECO:0000256" key="3">
    <source>
        <dbReference type="ARBA" id="ARBA00022741"/>
    </source>
</evidence>